<organism evidence="7">
    <name type="scientific">hydrothermal vent metagenome</name>
    <dbReference type="NCBI Taxonomy" id="652676"/>
    <lineage>
        <taxon>unclassified sequences</taxon>
        <taxon>metagenomes</taxon>
        <taxon>ecological metagenomes</taxon>
    </lineage>
</organism>
<evidence type="ECO:0000256" key="4">
    <source>
        <dbReference type="ARBA" id="ARBA00022989"/>
    </source>
</evidence>
<feature type="transmembrane region" description="Helical" evidence="6">
    <location>
        <begin position="125"/>
        <end position="145"/>
    </location>
</feature>
<dbReference type="Gene3D" id="1.20.1250.20">
    <property type="entry name" value="MFS general substrate transporter like domains"/>
    <property type="match status" value="1"/>
</dbReference>
<feature type="transmembrane region" description="Helical" evidence="6">
    <location>
        <begin position="390"/>
        <end position="406"/>
    </location>
</feature>
<dbReference type="AlphaFoldDB" id="A0A3B1D481"/>
<evidence type="ECO:0000256" key="2">
    <source>
        <dbReference type="ARBA" id="ARBA00022448"/>
    </source>
</evidence>
<feature type="transmembrane region" description="Helical" evidence="6">
    <location>
        <begin position="257"/>
        <end position="278"/>
    </location>
</feature>
<feature type="transmembrane region" description="Helical" evidence="6">
    <location>
        <begin position="166"/>
        <end position="185"/>
    </location>
</feature>
<feature type="transmembrane region" description="Helical" evidence="6">
    <location>
        <begin position="197"/>
        <end position="220"/>
    </location>
</feature>
<evidence type="ECO:0000256" key="6">
    <source>
        <dbReference type="SAM" id="Phobius"/>
    </source>
</evidence>
<feature type="transmembrane region" description="Helical" evidence="6">
    <location>
        <begin position="412"/>
        <end position="429"/>
    </location>
</feature>
<keyword evidence="4 6" id="KW-1133">Transmembrane helix</keyword>
<dbReference type="PANTHER" id="PTHR23519:SF1">
    <property type="entry name" value="AUTOPHAGY-RELATED PROTEIN 22"/>
    <property type="match status" value="1"/>
</dbReference>
<name>A0A3B1D481_9ZZZZ</name>
<evidence type="ECO:0000313" key="7">
    <source>
        <dbReference type="EMBL" id="VAX33571.1"/>
    </source>
</evidence>
<feature type="transmembrane region" description="Helical" evidence="6">
    <location>
        <begin position="101"/>
        <end position="119"/>
    </location>
</feature>
<dbReference type="GO" id="GO:0012505">
    <property type="term" value="C:endomembrane system"/>
    <property type="evidence" value="ECO:0007669"/>
    <property type="project" value="UniProtKB-SubCell"/>
</dbReference>
<reference evidence="7" key="1">
    <citation type="submission" date="2018-06" db="EMBL/GenBank/DDBJ databases">
        <authorList>
            <person name="Zhirakovskaya E."/>
        </authorList>
    </citation>
    <scope>NUCLEOTIDE SEQUENCE</scope>
</reference>
<dbReference type="InterPro" id="IPR024671">
    <property type="entry name" value="Atg22-like"/>
</dbReference>
<keyword evidence="5 6" id="KW-0472">Membrane</keyword>
<feature type="transmembrane region" description="Helical" evidence="6">
    <location>
        <begin position="322"/>
        <end position="341"/>
    </location>
</feature>
<accession>A0A3B1D481</accession>
<dbReference type="PANTHER" id="PTHR23519">
    <property type="entry name" value="AUTOPHAGY-RELATED PROTEIN 22"/>
    <property type="match status" value="1"/>
</dbReference>
<feature type="transmembrane region" description="Helical" evidence="6">
    <location>
        <begin position="69"/>
        <end position="89"/>
    </location>
</feature>
<protein>
    <submittedName>
        <fullName evidence="7">Uncharacterized MFS-type transporter</fullName>
    </submittedName>
</protein>
<comment type="subcellular location">
    <subcellularLocation>
        <location evidence="1">Endomembrane system</location>
        <topology evidence="1">Multi-pass membrane protein</topology>
    </subcellularLocation>
</comment>
<feature type="transmembrane region" description="Helical" evidence="6">
    <location>
        <begin position="347"/>
        <end position="369"/>
    </location>
</feature>
<feature type="transmembrane region" description="Helical" evidence="6">
    <location>
        <begin position="284"/>
        <end position="310"/>
    </location>
</feature>
<evidence type="ECO:0000256" key="1">
    <source>
        <dbReference type="ARBA" id="ARBA00004127"/>
    </source>
</evidence>
<keyword evidence="3 6" id="KW-0812">Transmembrane</keyword>
<sequence length="447" mass="48963">MKILPAASPKISPRRETLAWYCYDWANSAFATTVVTVFLGPYLTSVTKAAADASGFVYPLGFAVKAGAFFPYLVSCSVLLQIFILPLLGAIADYTHSKKHMLGLFAYIGAFATMGLYFLEGERYLLGGLLFLIANLSFGASIVFYNAFLPEISEPQTRNKISSRGWAAGYLGGGLLLAMNLVLFSKAETFGISTAHAVQICLGSAGLWWAIFTLISLSYLPNRQTIKTLPKGAHYLTTGFKQLRRTLSDRRKYPQTFLFLAAYLLYNDGIQTVIALSSQFGQEALGLSIATLTTVILMVQFVAFFGALLFERIAHAITTKNAILLSLVIWSATLIYAYAWLKTETQFFVMAAVIGLVLGGSQALSRALFSLMIPKGQEAEYFSLYEISERGTSWIGPLIFGLALQFTGNYRIALLSLVVFFIAGLFLLLKVDVKKAFAAVKGQTIKC</sequence>
<dbReference type="SUPFAM" id="SSF103473">
    <property type="entry name" value="MFS general substrate transporter"/>
    <property type="match status" value="1"/>
</dbReference>
<dbReference type="Pfam" id="PF11700">
    <property type="entry name" value="ATG22"/>
    <property type="match status" value="1"/>
</dbReference>
<dbReference type="InterPro" id="IPR036259">
    <property type="entry name" value="MFS_trans_sf"/>
</dbReference>
<proteinExistence type="predicted"/>
<feature type="transmembrane region" description="Helical" evidence="6">
    <location>
        <begin position="21"/>
        <end position="43"/>
    </location>
</feature>
<dbReference type="EMBL" id="UOGF01000112">
    <property type="protein sequence ID" value="VAX33571.1"/>
    <property type="molecule type" value="Genomic_DNA"/>
</dbReference>
<keyword evidence="2" id="KW-0813">Transport</keyword>
<dbReference type="InterPro" id="IPR050495">
    <property type="entry name" value="ATG22/LtaA_families"/>
</dbReference>
<evidence type="ECO:0000256" key="3">
    <source>
        <dbReference type="ARBA" id="ARBA00022692"/>
    </source>
</evidence>
<gene>
    <name evidence="7" type="ORF">MNBD_NITROSPIRAE01-1409</name>
</gene>
<evidence type="ECO:0000256" key="5">
    <source>
        <dbReference type="ARBA" id="ARBA00023136"/>
    </source>
</evidence>